<dbReference type="Proteomes" id="UP000265520">
    <property type="component" value="Unassembled WGS sequence"/>
</dbReference>
<evidence type="ECO:0000313" key="2">
    <source>
        <dbReference type="Proteomes" id="UP000265520"/>
    </source>
</evidence>
<reference evidence="1 2" key="1">
    <citation type="journal article" date="2018" name="Front. Plant Sci.">
        <title>Red Clover (Trifolium pratense) and Zigzag Clover (T. medium) - A Picture of Genomic Similarities and Differences.</title>
        <authorList>
            <person name="Dluhosova J."/>
            <person name="Istvanek J."/>
            <person name="Nedelnik J."/>
            <person name="Repkova J."/>
        </authorList>
    </citation>
    <scope>NUCLEOTIDE SEQUENCE [LARGE SCALE GENOMIC DNA]</scope>
    <source>
        <strain evidence="2">cv. 10/8</strain>
        <tissue evidence="1">Leaf</tissue>
    </source>
</reference>
<keyword evidence="2" id="KW-1185">Reference proteome</keyword>
<organism evidence="1 2">
    <name type="scientific">Trifolium medium</name>
    <dbReference type="NCBI Taxonomy" id="97028"/>
    <lineage>
        <taxon>Eukaryota</taxon>
        <taxon>Viridiplantae</taxon>
        <taxon>Streptophyta</taxon>
        <taxon>Embryophyta</taxon>
        <taxon>Tracheophyta</taxon>
        <taxon>Spermatophyta</taxon>
        <taxon>Magnoliopsida</taxon>
        <taxon>eudicotyledons</taxon>
        <taxon>Gunneridae</taxon>
        <taxon>Pentapetalae</taxon>
        <taxon>rosids</taxon>
        <taxon>fabids</taxon>
        <taxon>Fabales</taxon>
        <taxon>Fabaceae</taxon>
        <taxon>Papilionoideae</taxon>
        <taxon>50 kb inversion clade</taxon>
        <taxon>NPAAA clade</taxon>
        <taxon>Hologalegina</taxon>
        <taxon>IRL clade</taxon>
        <taxon>Trifolieae</taxon>
        <taxon>Trifolium</taxon>
    </lineage>
</organism>
<evidence type="ECO:0000313" key="1">
    <source>
        <dbReference type="EMBL" id="MCI86903.1"/>
    </source>
</evidence>
<sequence>VLVVVIGMNDEGEGMQQPAATAV</sequence>
<dbReference type="EMBL" id="LXQA011152801">
    <property type="protein sequence ID" value="MCI86903.1"/>
    <property type="molecule type" value="Genomic_DNA"/>
</dbReference>
<protein>
    <submittedName>
        <fullName evidence="1">Uncharacterized protein</fullName>
    </submittedName>
</protein>
<comment type="caution">
    <text evidence="1">The sequence shown here is derived from an EMBL/GenBank/DDBJ whole genome shotgun (WGS) entry which is preliminary data.</text>
</comment>
<feature type="non-terminal residue" evidence="1">
    <location>
        <position position="1"/>
    </location>
</feature>
<dbReference type="AlphaFoldDB" id="A0A392VHF7"/>
<accession>A0A392VHF7</accession>
<name>A0A392VHF7_9FABA</name>
<proteinExistence type="predicted"/>
<feature type="non-terminal residue" evidence="1">
    <location>
        <position position="23"/>
    </location>
</feature>